<evidence type="ECO:0000256" key="1">
    <source>
        <dbReference type="ARBA" id="ARBA00001933"/>
    </source>
</evidence>
<evidence type="ECO:0000313" key="11">
    <source>
        <dbReference type="Proteomes" id="UP000316688"/>
    </source>
</evidence>
<evidence type="ECO:0000256" key="2">
    <source>
        <dbReference type="ARBA" id="ARBA00006490"/>
    </source>
</evidence>
<accession>A0A557RJY1</accession>
<dbReference type="InterPro" id="IPR015424">
    <property type="entry name" value="PyrdxlP-dep_Trfase"/>
</dbReference>
<organism evidence="10 11">
    <name type="scientific">Spiribacter aquaticus</name>
    <dbReference type="NCBI Taxonomy" id="1935996"/>
    <lineage>
        <taxon>Bacteria</taxon>
        <taxon>Pseudomonadati</taxon>
        <taxon>Pseudomonadota</taxon>
        <taxon>Gammaproteobacteria</taxon>
        <taxon>Chromatiales</taxon>
        <taxon>Ectothiorhodospiraceae</taxon>
        <taxon>Spiribacter</taxon>
    </lineage>
</organism>
<comment type="caution">
    <text evidence="10">The sequence shown here is derived from an EMBL/GenBank/DDBJ whole genome shotgun (WGS) entry which is preliminary data.</text>
</comment>
<evidence type="ECO:0000256" key="3">
    <source>
        <dbReference type="ARBA" id="ARBA00022679"/>
    </source>
</evidence>
<evidence type="ECO:0000256" key="7">
    <source>
        <dbReference type="ARBA" id="ARBA00023014"/>
    </source>
</evidence>
<keyword evidence="5" id="KW-0663">Pyridoxal phosphate</keyword>
<evidence type="ECO:0000313" key="10">
    <source>
        <dbReference type="EMBL" id="TVO65474.1"/>
    </source>
</evidence>
<evidence type="ECO:0000256" key="4">
    <source>
        <dbReference type="ARBA" id="ARBA00022723"/>
    </source>
</evidence>
<dbReference type="EMBL" id="VMKP01000002">
    <property type="protein sequence ID" value="TVO65474.1"/>
    <property type="molecule type" value="Genomic_DNA"/>
</dbReference>
<comment type="cofactor">
    <cofactor evidence="1">
        <name>pyridoxal 5'-phosphate</name>
        <dbReference type="ChEBI" id="CHEBI:597326"/>
    </cofactor>
</comment>
<dbReference type="Gene3D" id="3.40.640.10">
    <property type="entry name" value="Type I PLP-dependent aspartate aminotransferase-like (Major domain)"/>
    <property type="match status" value="1"/>
</dbReference>
<evidence type="ECO:0000259" key="9">
    <source>
        <dbReference type="Pfam" id="PF00266"/>
    </source>
</evidence>
<reference evidence="10 11" key="1">
    <citation type="submission" date="2019-07" db="EMBL/GenBank/DDBJ databases">
        <title>Reclasification of Spiribacter aquaticus.</title>
        <authorList>
            <person name="Leon M.J."/>
            <person name="Sanchez-Porro C."/>
            <person name="Ventosa A."/>
        </authorList>
    </citation>
    <scope>NUCLEOTIDE SEQUENCE [LARGE SCALE GENOMIC DNA]</scope>
    <source>
        <strain evidence="10 11">SP30</strain>
    </source>
</reference>
<evidence type="ECO:0000256" key="8">
    <source>
        <dbReference type="ARBA" id="ARBA00050776"/>
    </source>
</evidence>
<dbReference type="Proteomes" id="UP000316688">
    <property type="component" value="Unassembled WGS sequence"/>
</dbReference>
<proteinExistence type="inferred from homology"/>
<dbReference type="PIRSF" id="PIRSF005572">
    <property type="entry name" value="NifS"/>
    <property type="match status" value="1"/>
</dbReference>
<name>A0A557RJY1_9GAMM</name>
<dbReference type="Pfam" id="PF00266">
    <property type="entry name" value="Aminotran_5"/>
    <property type="match status" value="1"/>
</dbReference>
<dbReference type="Gene3D" id="3.90.1150.10">
    <property type="entry name" value="Aspartate Aminotransferase, domain 1"/>
    <property type="match status" value="1"/>
</dbReference>
<keyword evidence="6" id="KW-0408">Iron</keyword>
<dbReference type="GO" id="GO:0046872">
    <property type="term" value="F:metal ion binding"/>
    <property type="evidence" value="ECO:0007669"/>
    <property type="project" value="UniProtKB-KW"/>
</dbReference>
<keyword evidence="3" id="KW-0808">Transferase</keyword>
<dbReference type="RefSeq" id="WP_144347703.1">
    <property type="nucleotide sequence ID" value="NZ_VMKP01000002.1"/>
</dbReference>
<sequence>MTPAYLDYAATTPLDPRVAAGMAALEGPDGVFANPASSHAYGRRAAAVVESAQERVLETLGDRDFQVIWTSGATEADNLAILGLARAIARRGGERRRILVTATEHSAVLAAADAAAREAGMQVERLPVAADGQLTPATLEAALAPDVALVSLAPVNNETGVIQPIERLAPLVRAVGARLHLDAAQAVGRVPEPGPYRHADLVSLSAHKCCGPKGIGALCVRSDVRLAPLMHGGGQQSGRRSGTLPVGLIAGMGDALGYRDDADEQARQRALRGRLVDALRAAGGVVINGRADGAPAILNVSFPGVHGGALRDALGDLAVGFGSACSGRDGPSHVLRAMGRPDALAHASVRISIGRFTEMADIDAAGAQVVAAVAALRGISPLWREIEEGRRTVDSAYGVTTALEMA</sequence>
<protein>
    <submittedName>
        <fullName evidence="10">Cysteine desulfurase</fullName>
    </submittedName>
</protein>
<keyword evidence="11" id="KW-1185">Reference proteome</keyword>
<feature type="domain" description="Aminotransferase class V" evidence="9">
    <location>
        <begin position="5"/>
        <end position="364"/>
    </location>
</feature>
<dbReference type="AlphaFoldDB" id="A0A557RJY1"/>
<dbReference type="GO" id="GO:0031071">
    <property type="term" value="F:cysteine desulfurase activity"/>
    <property type="evidence" value="ECO:0007669"/>
    <property type="project" value="UniProtKB-EC"/>
</dbReference>
<dbReference type="SUPFAM" id="SSF53383">
    <property type="entry name" value="PLP-dependent transferases"/>
    <property type="match status" value="1"/>
</dbReference>
<comment type="catalytic activity">
    <reaction evidence="8">
        <text>(sulfur carrier)-H + L-cysteine = (sulfur carrier)-SH + L-alanine</text>
        <dbReference type="Rhea" id="RHEA:43892"/>
        <dbReference type="Rhea" id="RHEA-COMP:14737"/>
        <dbReference type="Rhea" id="RHEA-COMP:14739"/>
        <dbReference type="ChEBI" id="CHEBI:29917"/>
        <dbReference type="ChEBI" id="CHEBI:35235"/>
        <dbReference type="ChEBI" id="CHEBI:57972"/>
        <dbReference type="ChEBI" id="CHEBI:64428"/>
        <dbReference type="EC" id="2.8.1.7"/>
    </reaction>
</comment>
<keyword evidence="4" id="KW-0479">Metal-binding</keyword>
<gene>
    <name evidence="10" type="ORF">FPL11_05185</name>
</gene>
<dbReference type="InterPro" id="IPR015422">
    <property type="entry name" value="PyrdxlP-dep_Trfase_small"/>
</dbReference>
<evidence type="ECO:0000256" key="5">
    <source>
        <dbReference type="ARBA" id="ARBA00022898"/>
    </source>
</evidence>
<dbReference type="InterPro" id="IPR000192">
    <property type="entry name" value="Aminotrans_V_dom"/>
</dbReference>
<comment type="similarity">
    <text evidence="2">Belongs to the class-V pyridoxal-phosphate-dependent aminotransferase family. NifS/IscS subfamily.</text>
</comment>
<dbReference type="PANTHER" id="PTHR11601:SF34">
    <property type="entry name" value="CYSTEINE DESULFURASE"/>
    <property type="match status" value="1"/>
</dbReference>
<dbReference type="InterPro" id="IPR015421">
    <property type="entry name" value="PyrdxlP-dep_Trfase_major"/>
</dbReference>
<keyword evidence="7" id="KW-0411">Iron-sulfur</keyword>
<evidence type="ECO:0000256" key="6">
    <source>
        <dbReference type="ARBA" id="ARBA00023004"/>
    </source>
</evidence>
<dbReference type="GO" id="GO:0051536">
    <property type="term" value="F:iron-sulfur cluster binding"/>
    <property type="evidence" value="ECO:0007669"/>
    <property type="project" value="UniProtKB-KW"/>
</dbReference>
<dbReference type="PANTHER" id="PTHR11601">
    <property type="entry name" value="CYSTEINE DESULFURYLASE FAMILY MEMBER"/>
    <property type="match status" value="1"/>
</dbReference>
<dbReference type="InterPro" id="IPR016454">
    <property type="entry name" value="Cysteine_dSase"/>
</dbReference>